<dbReference type="PROSITE" id="PS51840">
    <property type="entry name" value="C2_NT"/>
    <property type="match status" value="1"/>
</dbReference>
<feature type="compositionally biased region" description="Basic and acidic residues" evidence="1">
    <location>
        <begin position="1"/>
        <end position="19"/>
    </location>
</feature>
<evidence type="ECO:0000313" key="5">
    <source>
        <dbReference type="Proteomes" id="UP001058974"/>
    </source>
</evidence>
<evidence type="ECO:0000259" key="3">
    <source>
        <dbReference type="PROSITE" id="PS51840"/>
    </source>
</evidence>
<evidence type="ECO:0000259" key="2">
    <source>
        <dbReference type="PROSITE" id="PS51782"/>
    </source>
</evidence>
<sequence length="1266" mass="139243">ILKEVAAIPRERTKERERESGEEEDNQALLSHTKRNYNMMLSRMESKKNSLVSGNQKKLLKDVDTMNKAMHLDKNVSRSSVSGSNLNSRSKTTGKPVFPDSKPKAKGSNSNDDNDGLQKDKRSIWNWRPLKALSHIRNKRFNCSFYLHVHLIEGLPSSFDGSSFSVYWKRRDGVLVTRLAKVVQSVAEFDEKLTYTCSVYGSRSGPHHSAKYEAKHFLLYASLLSAPELDLGKHRVDLTRLLPLTLEELEEEKSSGKWTTSFRLSGKAKGAVMNVSFGYMVVGDNTSATKDSHNAPNVLTSRQSSLASMKPDVKQRQYDGSSSMRRAGSFHGVSSQYSSQAVESVKDLHEVLPSSKSALASSIGVLYKKFDEEKESRSVDNKPDPDLSKENIELIKPDARASSDIGKETLEVLAVNDENTCPVLDTPELDVFHENLETDARASSDIGKETPEVLAVNDENTCPVLDTPELDVFHKNLETDKKDGYLSLDSEKENPEDCQDKDFFVVDKGIEISPIEPVKVEESFTKASEDASTVDTAGLQVSSEDSFIHGSLHEANDGCKDHTLGHESACEDDDLFTNELLQELEAAINSVSDLETAALESPKVLEFKSEYKMRKTNSLDDVTESVANEFLSMLDIDHSSTGSNSENEPESPRELLLRQFEKESLGGGFSLFDFDMDCDNEADDNYGASTGSEQLNFSEAMHSSSLFQNLNKEHLVETRDIKGKQKAQMLEDLETEALMREWGLNEKAFHLSPPKDCAGFGSPIQLPPEELPALPPLAEGLGPFLQTKDGGYLRSMNPSIFKNTKAGGSLVMQVSNPVVVPAEMGSGIMEVLQCLASVGIEKLSMQAKELMPLEDITGKTMQQVAWEAMPALEGAERQCHLQQDLVTGQDTACVQKDLKGTPPSRPKSGKFNSRSVANQTGSEFVSIDDLAPLAMNKIEALSMEGLRIQSGMSEEDAPSNIVAQSIGEMSALQGKGIDISGSLGMEGAAGLQLMDVKDSSDSVDGIMSLSLTLDEWMKLDSGDIDDIDNISEHTSKLLAAHHANSFDFIRGSSKSGDRRRGKGSGRKCGLLGNNFTVALMVQLRDPLRNYEPVGTPMLALIQVEREFVLPKQKIFCSVSELRNYNNDEDDEGEIVAKVEIKDTEKEEKISEAELIPQFKITEVHVAGLKTDPQKKKLWGTSTQQQSGSRWLVANGMGKNSKFQSMKSKAAGKSIAPVATKVQPGETLWSISSRILGSGKKLKELATLNPHIRNPNVIIPNDTVRLS</sequence>
<dbReference type="Gramene" id="Psat01G0367200-T1">
    <property type="protein sequence ID" value="KAI5445526.1"/>
    <property type="gene ID" value="KIW84_013672"/>
</dbReference>
<dbReference type="PANTHER" id="PTHR33414">
    <property type="entry name" value="PROTEIN PLASTID MOVEMENT IMPAIRED 1-RELATED 1"/>
    <property type="match status" value="1"/>
</dbReference>
<feature type="non-terminal residue" evidence="4">
    <location>
        <position position="1"/>
    </location>
</feature>
<reference evidence="4 5" key="1">
    <citation type="journal article" date="2022" name="Nat. Genet.">
        <title>Improved pea reference genome and pan-genome highlight genomic features and evolutionary characteristics.</title>
        <authorList>
            <person name="Yang T."/>
            <person name="Liu R."/>
            <person name="Luo Y."/>
            <person name="Hu S."/>
            <person name="Wang D."/>
            <person name="Wang C."/>
            <person name="Pandey M.K."/>
            <person name="Ge S."/>
            <person name="Xu Q."/>
            <person name="Li N."/>
            <person name="Li G."/>
            <person name="Huang Y."/>
            <person name="Saxena R.K."/>
            <person name="Ji Y."/>
            <person name="Li M."/>
            <person name="Yan X."/>
            <person name="He Y."/>
            <person name="Liu Y."/>
            <person name="Wang X."/>
            <person name="Xiang C."/>
            <person name="Varshney R.K."/>
            <person name="Ding H."/>
            <person name="Gao S."/>
            <person name="Zong X."/>
        </authorList>
    </citation>
    <scope>NUCLEOTIDE SEQUENCE [LARGE SCALE GENOMIC DNA]</scope>
    <source>
        <strain evidence="4 5">cv. Zhongwan 6</strain>
    </source>
</reference>
<dbReference type="InterPro" id="IPR039614">
    <property type="entry name" value="PMI1-like"/>
</dbReference>
<gene>
    <name evidence="4" type="ORF">KIW84_013672</name>
</gene>
<dbReference type="Pfam" id="PF21745">
    <property type="entry name" value="PMI1_PMIR1-2_C"/>
    <property type="match status" value="1"/>
</dbReference>
<feature type="domain" description="C2 NT-type" evidence="3">
    <location>
        <begin position="133"/>
        <end position="281"/>
    </location>
</feature>
<comment type="caution">
    <text evidence="4">The sequence shown here is derived from an EMBL/GenBank/DDBJ whole genome shotgun (WGS) entry which is preliminary data.</text>
</comment>
<name>A0A9D5BL26_PEA</name>
<feature type="domain" description="LysM" evidence="2">
    <location>
        <begin position="1217"/>
        <end position="1265"/>
    </location>
</feature>
<dbReference type="Proteomes" id="UP001058974">
    <property type="component" value="Chromosome 1"/>
</dbReference>
<dbReference type="EMBL" id="JAMSHJ010000001">
    <property type="protein sequence ID" value="KAI5445526.1"/>
    <property type="molecule type" value="Genomic_DNA"/>
</dbReference>
<evidence type="ECO:0000313" key="4">
    <source>
        <dbReference type="EMBL" id="KAI5445526.1"/>
    </source>
</evidence>
<protein>
    <submittedName>
        <fullName evidence="4">Uncharacterized protein</fullName>
    </submittedName>
</protein>
<dbReference type="Gene3D" id="3.10.350.10">
    <property type="entry name" value="LysM domain"/>
    <property type="match status" value="1"/>
</dbReference>
<feature type="region of interest" description="Disordered" evidence="1">
    <location>
        <begin position="286"/>
        <end position="312"/>
    </location>
</feature>
<feature type="compositionally biased region" description="Polar residues" evidence="1">
    <location>
        <begin position="286"/>
        <end position="307"/>
    </location>
</feature>
<accession>A0A9D5BL26</accession>
<organism evidence="4 5">
    <name type="scientific">Pisum sativum</name>
    <name type="common">Garden pea</name>
    <name type="synonym">Lathyrus oleraceus</name>
    <dbReference type="NCBI Taxonomy" id="3888"/>
    <lineage>
        <taxon>Eukaryota</taxon>
        <taxon>Viridiplantae</taxon>
        <taxon>Streptophyta</taxon>
        <taxon>Embryophyta</taxon>
        <taxon>Tracheophyta</taxon>
        <taxon>Spermatophyta</taxon>
        <taxon>Magnoliopsida</taxon>
        <taxon>eudicotyledons</taxon>
        <taxon>Gunneridae</taxon>
        <taxon>Pentapetalae</taxon>
        <taxon>rosids</taxon>
        <taxon>fabids</taxon>
        <taxon>Fabales</taxon>
        <taxon>Fabaceae</taxon>
        <taxon>Papilionoideae</taxon>
        <taxon>50 kb inversion clade</taxon>
        <taxon>NPAAA clade</taxon>
        <taxon>Hologalegina</taxon>
        <taxon>IRL clade</taxon>
        <taxon>Fabeae</taxon>
        <taxon>Lathyrus</taxon>
    </lineage>
</organism>
<dbReference type="InterPro" id="IPR018392">
    <property type="entry name" value="LysM"/>
</dbReference>
<dbReference type="PANTHER" id="PTHR33414:SF1">
    <property type="entry name" value="PROTEIN PLASTID MOVEMENT IMPAIRED 1-RELATED 1"/>
    <property type="match status" value="1"/>
</dbReference>
<dbReference type="AlphaFoldDB" id="A0A9D5BL26"/>
<dbReference type="PROSITE" id="PS51782">
    <property type="entry name" value="LYSM"/>
    <property type="match status" value="1"/>
</dbReference>
<dbReference type="SMART" id="SM00257">
    <property type="entry name" value="LysM"/>
    <property type="match status" value="1"/>
</dbReference>
<dbReference type="InterPro" id="IPR036779">
    <property type="entry name" value="LysM_dom_sf"/>
</dbReference>
<dbReference type="Pfam" id="PF01476">
    <property type="entry name" value="LysM"/>
    <property type="match status" value="1"/>
</dbReference>
<dbReference type="InterPro" id="IPR019448">
    <property type="entry name" value="NT-C2"/>
</dbReference>
<dbReference type="CDD" id="cd00118">
    <property type="entry name" value="LysM"/>
    <property type="match status" value="1"/>
</dbReference>
<feature type="region of interest" description="Disordered" evidence="1">
    <location>
        <begin position="1"/>
        <end position="35"/>
    </location>
</feature>
<evidence type="ECO:0000256" key="1">
    <source>
        <dbReference type="SAM" id="MobiDB-lite"/>
    </source>
</evidence>
<feature type="region of interest" description="Disordered" evidence="1">
    <location>
        <begin position="71"/>
        <end position="118"/>
    </location>
</feature>
<feature type="compositionally biased region" description="Low complexity" evidence="1">
    <location>
        <begin position="77"/>
        <end position="90"/>
    </location>
</feature>
<proteinExistence type="predicted"/>
<dbReference type="Pfam" id="PF10358">
    <property type="entry name" value="NT-C2"/>
    <property type="match status" value="1"/>
</dbReference>
<dbReference type="InterPro" id="IPR048972">
    <property type="entry name" value="PMI1_PMIR1-2_C"/>
</dbReference>
<keyword evidence="5" id="KW-1185">Reference proteome</keyword>